<dbReference type="EMBL" id="DVFN01000133">
    <property type="protein sequence ID" value="HIQ70479.1"/>
    <property type="molecule type" value="Genomic_DNA"/>
</dbReference>
<dbReference type="Pfam" id="PF12833">
    <property type="entry name" value="HTH_18"/>
    <property type="match status" value="1"/>
</dbReference>
<reference evidence="5" key="1">
    <citation type="submission" date="2020-10" db="EMBL/GenBank/DDBJ databases">
        <authorList>
            <person name="Gilroy R."/>
        </authorList>
    </citation>
    <scope>NUCLEOTIDE SEQUENCE</scope>
    <source>
        <strain evidence="5">ChiSjej2B20-13462</strain>
    </source>
</reference>
<dbReference type="InterPro" id="IPR014710">
    <property type="entry name" value="RmlC-like_jellyroll"/>
</dbReference>
<dbReference type="PANTHER" id="PTHR43280:SF2">
    <property type="entry name" value="HTH-TYPE TRANSCRIPTIONAL REGULATOR EXSA"/>
    <property type="match status" value="1"/>
</dbReference>
<reference evidence="5" key="2">
    <citation type="journal article" date="2021" name="PeerJ">
        <title>Extensive microbial diversity within the chicken gut microbiome revealed by metagenomics and culture.</title>
        <authorList>
            <person name="Gilroy R."/>
            <person name="Ravi A."/>
            <person name="Getino M."/>
            <person name="Pursley I."/>
            <person name="Horton D.L."/>
            <person name="Alikhan N.F."/>
            <person name="Baker D."/>
            <person name="Gharbi K."/>
            <person name="Hall N."/>
            <person name="Watson M."/>
            <person name="Adriaenssens E.M."/>
            <person name="Foster-Nyarko E."/>
            <person name="Jarju S."/>
            <person name="Secka A."/>
            <person name="Antonio M."/>
            <person name="Oren A."/>
            <person name="Chaudhuri R.R."/>
            <person name="La Ragione R."/>
            <person name="Hildebrand F."/>
            <person name="Pallen M.J."/>
        </authorList>
    </citation>
    <scope>NUCLEOTIDE SEQUENCE</scope>
    <source>
        <strain evidence="5">ChiSjej2B20-13462</strain>
    </source>
</reference>
<keyword evidence="3" id="KW-0804">Transcription</keyword>
<dbReference type="InterPro" id="IPR020449">
    <property type="entry name" value="Tscrpt_reg_AraC-type_HTH"/>
</dbReference>
<dbReference type="Gene3D" id="1.10.10.60">
    <property type="entry name" value="Homeodomain-like"/>
    <property type="match status" value="2"/>
</dbReference>
<gene>
    <name evidence="5" type="ORF">IAA67_09140</name>
</gene>
<protein>
    <submittedName>
        <fullName evidence="5">Helix-turn-helix transcriptional regulator</fullName>
    </submittedName>
</protein>
<evidence type="ECO:0000256" key="1">
    <source>
        <dbReference type="ARBA" id="ARBA00023015"/>
    </source>
</evidence>
<dbReference type="PROSITE" id="PS01124">
    <property type="entry name" value="HTH_ARAC_FAMILY_2"/>
    <property type="match status" value="1"/>
</dbReference>
<dbReference type="GO" id="GO:0003700">
    <property type="term" value="F:DNA-binding transcription factor activity"/>
    <property type="evidence" value="ECO:0007669"/>
    <property type="project" value="InterPro"/>
</dbReference>
<dbReference type="SUPFAM" id="SSF51215">
    <property type="entry name" value="Regulatory protein AraC"/>
    <property type="match status" value="1"/>
</dbReference>
<dbReference type="Gene3D" id="2.60.120.10">
    <property type="entry name" value="Jelly Rolls"/>
    <property type="match status" value="1"/>
</dbReference>
<keyword evidence="1" id="KW-0805">Transcription regulation</keyword>
<dbReference type="InterPro" id="IPR037923">
    <property type="entry name" value="HTH-like"/>
</dbReference>
<evidence type="ECO:0000256" key="2">
    <source>
        <dbReference type="ARBA" id="ARBA00023125"/>
    </source>
</evidence>
<evidence type="ECO:0000259" key="4">
    <source>
        <dbReference type="PROSITE" id="PS01124"/>
    </source>
</evidence>
<dbReference type="PRINTS" id="PR00032">
    <property type="entry name" value="HTHARAC"/>
</dbReference>
<dbReference type="InterPro" id="IPR018060">
    <property type="entry name" value="HTH_AraC"/>
</dbReference>
<dbReference type="Pfam" id="PF07883">
    <property type="entry name" value="Cupin_2"/>
    <property type="match status" value="1"/>
</dbReference>
<organism evidence="5 6">
    <name type="scientific">Candidatus Avoscillospira stercorigallinarum</name>
    <dbReference type="NCBI Taxonomy" id="2840708"/>
    <lineage>
        <taxon>Bacteria</taxon>
        <taxon>Bacillati</taxon>
        <taxon>Bacillota</taxon>
        <taxon>Clostridia</taxon>
        <taxon>Eubacteriales</taxon>
        <taxon>Oscillospiraceae</taxon>
        <taxon>Oscillospiraceae incertae sedis</taxon>
        <taxon>Candidatus Avoscillospira</taxon>
    </lineage>
</organism>
<accession>A0A9D0Z7M9</accession>
<dbReference type="InterPro" id="IPR009057">
    <property type="entry name" value="Homeodomain-like_sf"/>
</dbReference>
<dbReference type="PANTHER" id="PTHR43280">
    <property type="entry name" value="ARAC-FAMILY TRANSCRIPTIONAL REGULATOR"/>
    <property type="match status" value="1"/>
</dbReference>
<feature type="domain" description="HTH araC/xylS-type" evidence="4">
    <location>
        <begin position="178"/>
        <end position="276"/>
    </location>
</feature>
<dbReference type="CDD" id="cd02208">
    <property type="entry name" value="cupin_RmlC-like"/>
    <property type="match status" value="1"/>
</dbReference>
<comment type="caution">
    <text evidence="5">The sequence shown here is derived from an EMBL/GenBank/DDBJ whole genome shotgun (WGS) entry which is preliminary data.</text>
</comment>
<name>A0A9D0Z7M9_9FIRM</name>
<evidence type="ECO:0000313" key="5">
    <source>
        <dbReference type="EMBL" id="HIQ70479.1"/>
    </source>
</evidence>
<dbReference type="Proteomes" id="UP000886874">
    <property type="component" value="Unassembled WGS sequence"/>
</dbReference>
<dbReference type="GO" id="GO:0043565">
    <property type="term" value="F:sequence-specific DNA binding"/>
    <property type="evidence" value="ECO:0007669"/>
    <property type="project" value="InterPro"/>
</dbReference>
<keyword evidence="2" id="KW-0238">DNA-binding</keyword>
<evidence type="ECO:0000256" key="3">
    <source>
        <dbReference type="ARBA" id="ARBA00023163"/>
    </source>
</evidence>
<dbReference type="InterPro" id="IPR018062">
    <property type="entry name" value="HTH_AraC-typ_CS"/>
</dbReference>
<dbReference type="SMART" id="SM00342">
    <property type="entry name" value="HTH_ARAC"/>
    <property type="match status" value="1"/>
</dbReference>
<dbReference type="SUPFAM" id="SSF46689">
    <property type="entry name" value="Homeodomain-like"/>
    <property type="match status" value="2"/>
</dbReference>
<dbReference type="InterPro" id="IPR013096">
    <property type="entry name" value="Cupin_2"/>
</dbReference>
<sequence length="290" mass="32840">MSNYRYDLALGQPPPHNAKAKLLYVSSAKYGGDWQSVPHTHSCTEFFYVVGGKGQFQIQDQFFTVSDGDLVVVNPNLEHTETSFAANPLEYIVMGVEGLELVMDAKGRQHYCIVSFRGAVVDIQHYLHAMLREVETKAPGYDAVCQNLMDILLIQLMRRVQLGATVASPQGSPSRKAAAARRFIDANYRDNITLDQMAEALHMSKYHLAHIFRLEYGMSPIHYMHSLRLQESRKLLSTTDYSLTQIARMTGFSSPSYFSQRFRAVEGINPGQYRARFRASRGEKSQTKEE</sequence>
<dbReference type="PROSITE" id="PS00041">
    <property type="entry name" value="HTH_ARAC_FAMILY_1"/>
    <property type="match status" value="1"/>
</dbReference>
<evidence type="ECO:0000313" key="6">
    <source>
        <dbReference type="Proteomes" id="UP000886874"/>
    </source>
</evidence>
<dbReference type="AlphaFoldDB" id="A0A9D0Z7M9"/>
<proteinExistence type="predicted"/>